<dbReference type="AlphaFoldDB" id="A0A151WTH1"/>
<dbReference type="GO" id="GO:0016705">
    <property type="term" value="F:oxidoreductase activity, acting on paired donors, with incorporation or reduction of molecular oxygen"/>
    <property type="evidence" value="ECO:0007669"/>
    <property type="project" value="InterPro"/>
</dbReference>
<evidence type="ECO:0000256" key="6">
    <source>
        <dbReference type="ARBA" id="ARBA00023004"/>
    </source>
</evidence>
<dbReference type="Proteomes" id="UP000075809">
    <property type="component" value="Unassembled WGS sequence"/>
</dbReference>
<evidence type="ECO:0000256" key="4">
    <source>
        <dbReference type="ARBA" id="ARBA00022723"/>
    </source>
</evidence>
<dbReference type="InterPro" id="IPR001128">
    <property type="entry name" value="Cyt_P450"/>
</dbReference>
<keyword evidence="4" id="KW-0479">Metal-binding</keyword>
<dbReference type="STRING" id="64791.A0A151WTH1"/>
<dbReference type="EMBL" id="KQ982762">
    <property type="protein sequence ID" value="KYQ51067.1"/>
    <property type="molecule type" value="Genomic_DNA"/>
</dbReference>
<keyword evidence="5" id="KW-0560">Oxidoreductase</keyword>
<gene>
    <name evidence="8" type="ORF">ALC60_09865</name>
</gene>
<protein>
    <submittedName>
        <fullName evidence="8">Cytochrome P450 CYP12A2</fullName>
    </submittedName>
</protein>
<dbReference type="InterPro" id="IPR036396">
    <property type="entry name" value="Cyt_P450_sf"/>
</dbReference>
<dbReference type="Pfam" id="PF00067">
    <property type="entry name" value="p450"/>
    <property type="match status" value="1"/>
</dbReference>
<keyword evidence="6" id="KW-0408">Iron</keyword>
<evidence type="ECO:0000256" key="1">
    <source>
        <dbReference type="ARBA" id="ARBA00001971"/>
    </source>
</evidence>
<evidence type="ECO:0000313" key="8">
    <source>
        <dbReference type="EMBL" id="KYQ51067.1"/>
    </source>
</evidence>
<dbReference type="PANTHER" id="PTHR24279:SF120">
    <property type="entry name" value="CYTOCHROME P450"/>
    <property type="match status" value="1"/>
</dbReference>
<evidence type="ECO:0000256" key="7">
    <source>
        <dbReference type="ARBA" id="ARBA00023033"/>
    </source>
</evidence>
<proteinExistence type="inferred from homology"/>
<dbReference type="GO" id="GO:0004497">
    <property type="term" value="F:monooxygenase activity"/>
    <property type="evidence" value="ECO:0007669"/>
    <property type="project" value="UniProtKB-KW"/>
</dbReference>
<comment type="cofactor">
    <cofactor evidence="1">
        <name>heme</name>
        <dbReference type="ChEBI" id="CHEBI:30413"/>
    </cofactor>
</comment>
<evidence type="ECO:0000256" key="3">
    <source>
        <dbReference type="ARBA" id="ARBA00022617"/>
    </source>
</evidence>
<comment type="similarity">
    <text evidence="2">Belongs to the cytochrome P450 family.</text>
</comment>
<evidence type="ECO:0000256" key="2">
    <source>
        <dbReference type="ARBA" id="ARBA00010617"/>
    </source>
</evidence>
<dbReference type="GO" id="GO:0020037">
    <property type="term" value="F:heme binding"/>
    <property type="evidence" value="ECO:0007669"/>
    <property type="project" value="InterPro"/>
</dbReference>
<keyword evidence="9" id="KW-1185">Reference proteome</keyword>
<dbReference type="Gene3D" id="1.10.630.10">
    <property type="entry name" value="Cytochrome P450"/>
    <property type="match status" value="1"/>
</dbReference>
<reference evidence="8 9" key="1">
    <citation type="submission" date="2015-09" db="EMBL/GenBank/DDBJ databases">
        <title>Trachymyrmex zeteki WGS genome.</title>
        <authorList>
            <person name="Nygaard S."/>
            <person name="Hu H."/>
            <person name="Boomsma J."/>
            <person name="Zhang G."/>
        </authorList>
    </citation>
    <scope>NUCLEOTIDE SEQUENCE [LARGE SCALE GENOMIC DNA]</scope>
    <source>
        <strain evidence="8">Tzet28-1</strain>
        <tissue evidence="8">Whole body</tissue>
    </source>
</reference>
<evidence type="ECO:0000256" key="5">
    <source>
        <dbReference type="ARBA" id="ARBA00023002"/>
    </source>
</evidence>
<dbReference type="PANTHER" id="PTHR24279">
    <property type="entry name" value="CYTOCHROME P450"/>
    <property type="match status" value="1"/>
</dbReference>
<evidence type="ECO:0000313" key="9">
    <source>
        <dbReference type="Proteomes" id="UP000075809"/>
    </source>
</evidence>
<dbReference type="GO" id="GO:0005506">
    <property type="term" value="F:iron ion binding"/>
    <property type="evidence" value="ECO:0007669"/>
    <property type="project" value="InterPro"/>
</dbReference>
<organism evidence="8 9">
    <name type="scientific">Mycetomoellerius zeteki</name>
    <dbReference type="NCBI Taxonomy" id="64791"/>
    <lineage>
        <taxon>Eukaryota</taxon>
        <taxon>Metazoa</taxon>
        <taxon>Ecdysozoa</taxon>
        <taxon>Arthropoda</taxon>
        <taxon>Hexapoda</taxon>
        <taxon>Insecta</taxon>
        <taxon>Pterygota</taxon>
        <taxon>Neoptera</taxon>
        <taxon>Endopterygota</taxon>
        <taxon>Hymenoptera</taxon>
        <taxon>Apocrita</taxon>
        <taxon>Aculeata</taxon>
        <taxon>Formicoidea</taxon>
        <taxon>Formicidae</taxon>
        <taxon>Myrmicinae</taxon>
        <taxon>Mycetomoellerius</taxon>
    </lineage>
</organism>
<dbReference type="SUPFAM" id="SSF48264">
    <property type="entry name" value="Cytochrome P450"/>
    <property type="match status" value="1"/>
</dbReference>
<sequence>MRALRDPETLELLSVFTNELLKWALESICSITLDCRLGCLKPNLAADSEQRIMINCRNLKKFFRVLDTLNGKHIEQAKAKYEIMNNGTNLRDCSILEKLLRIDKVTAQVMTALDMLTVGIDTVNWQRVSGSLLYYIANNSEKQEKLREEVISVLPDKTSPVTQNVLNQKRYAMACIEESLRLFPIAIAILRTMQADVCIEEYKM</sequence>
<dbReference type="InterPro" id="IPR050479">
    <property type="entry name" value="CYP11_CYP27_families"/>
</dbReference>
<name>A0A151WTH1_9HYME</name>
<keyword evidence="7" id="KW-0503">Monooxygenase</keyword>
<accession>A0A151WTH1</accession>
<keyword evidence="3" id="KW-0349">Heme</keyword>